<protein>
    <submittedName>
        <fullName evidence="4">TPM domain-containing protein</fullName>
    </submittedName>
</protein>
<evidence type="ECO:0000313" key="4">
    <source>
        <dbReference type="EMBL" id="MCS0630031.1"/>
    </source>
</evidence>
<feature type="domain" description="TPM" evidence="3">
    <location>
        <begin position="36"/>
        <end position="163"/>
    </location>
</feature>
<evidence type="ECO:0000256" key="2">
    <source>
        <dbReference type="SAM" id="SignalP"/>
    </source>
</evidence>
<dbReference type="InterPro" id="IPR007621">
    <property type="entry name" value="TPM_dom"/>
</dbReference>
<keyword evidence="2" id="KW-0732">Signal</keyword>
<feature type="compositionally biased region" description="Gly residues" evidence="1">
    <location>
        <begin position="251"/>
        <end position="285"/>
    </location>
</feature>
<keyword evidence="5" id="KW-1185">Reference proteome</keyword>
<dbReference type="PANTHER" id="PTHR30373:SF2">
    <property type="entry name" value="UPF0603 PROTEIN YGCG"/>
    <property type="match status" value="1"/>
</dbReference>
<name>A0ABT2BZL7_9BURK</name>
<dbReference type="Proteomes" id="UP001165263">
    <property type="component" value="Unassembled WGS sequence"/>
</dbReference>
<evidence type="ECO:0000313" key="5">
    <source>
        <dbReference type="Proteomes" id="UP001165263"/>
    </source>
</evidence>
<comment type="caution">
    <text evidence="4">The sequence shown here is derived from an EMBL/GenBank/DDBJ whole genome shotgun (WGS) entry which is preliminary data.</text>
</comment>
<evidence type="ECO:0000259" key="3">
    <source>
        <dbReference type="Pfam" id="PF04536"/>
    </source>
</evidence>
<feature type="signal peptide" evidence="2">
    <location>
        <begin position="1"/>
        <end position="23"/>
    </location>
</feature>
<accession>A0ABT2BZL7</accession>
<dbReference type="PANTHER" id="PTHR30373">
    <property type="entry name" value="UPF0603 PROTEIN YGCG"/>
    <property type="match status" value="1"/>
</dbReference>
<reference evidence="4" key="1">
    <citation type="submission" date="2022-08" db="EMBL/GenBank/DDBJ databases">
        <title>Reclassification of Massilia species as members of the genera Telluria, Duganella, Pseudoduganella, Mokoshia gen. nov. and Zemynaea gen. nov. using orthogonal and non-orthogonal genome-based approaches.</title>
        <authorList>
            <person name="Bowman J.P."/>
        </authorList>
    </citation>
    <scope>NUCLEOTIDE SEQUENCE</scope>
    <source>
        <strain evidence="4">LMG 11547</strain>
    </source>
</reference>
<gene>
    <name evidence="4" type="ORF">NX786_11875</name>
</gene>
<evidence type="ECO:0000256" key="1">
    <source>
        <dbReference type="SAM" id="MobiDB-lite"/>
    </source>
</evidence>
<dbReference type="RefSeq" id="WP_259449119.1">
    <property type="nucleotide sequence ID" value="NZ_CP119520.1"/>
</dbReference>
<feature type="chain" id="PRO_5047529646" evidence="2">
    <location>
        <begin position="24"/>
        <end position="285"/>
    </location>
</feature>
<dbReference type="EMBL" id="JANUHC010000003">
    <property type="protein sequence ID" value="MCS0630031.1"/>
    <property type="molecule type" value="Genomic_DNA"/>
</dbReference>
<feature type="region of interest" description="Disordered" evidence="1">
    <location>
        <begin position="248"/>
        <end position="285"/>
    </location>
</feature>
<proteinExistence type="predicted"/>
<dbReference type="Pfam" id="PF04536">
    <property type="entry name" value="TPM_phosphatase"/>
    <property type="match status" value="1"/>
</dbReference>
<dbReference type="Gene3D" id="3.10.310.50">
    <property type="match status" value="1"/>
</dbReference>
<sequence>MNALPRLLWAWMLTLLLAGHAHAQQFKPVPALRARVTDEIGMLTPDQRQKLEGVLADYEAKTGSQIAVLLVASTEPEAIEQYSIRVADEWKLGRKGVDDGVLLVVAKDNPKALRRLRIEAGRGVQGVLTDAQSKRILEDTIAPHFRQQDWYGGLVAGVGAIATLLNQEKFPAPQAQPPAQQQEDDGPNVVVSIFLILVGITVLRSVFRPRRTRLAQPGRYGSGWGSGTTGFILGNILANAAHQHDNDRWRGGGGGFSGGFSDGGGGGFSGGGGGSFDGGGASGDW</sequence>
<organism evidence="4 5">
    <name type="scientific">Telluria mixta</name>
    <dbReference type="NCBI Taxonomy" id="34071"/>
    <lineage>
        <taxon>Bacteria</taxon>
        <taxon>Pseudomonadati</taxon>
        <taxon>Pseudomonadota</taxon>
        <taxon>Betaproteobacteria</taxon>
        <taxon>Burkholderiales</taxon>
        <taxon>Oxalobacteraceae</taxon>
        <taxon>Telluria group</taxon>
        <taxon>Telluria</taxon>
    </lineage>
</organism>